<dbReference type="KEGG" id="sfd:USDA257_c44750"/>
<protein>
    <submittedName>
        <fullName evidence="1">Uncharacterized protein</fullName>
    </submittedName>
</protein>
<proteinExistence type="predicted"/>
<dbReference type="AlphaFoldDB" id="I3XAV7"/>
<dbReference type="HOGENOM" id="CLU_3276716_0_0_5"/>
<dbReference type="Proteomes" id="UP000006180">
    <property type="component" value="Chromosome"/>
</dbReference>
<name>I3XAV7_SINF2</name>
<dbReference type="EMBL" id="CP003563">
    <property type="protein sequence ID" value="AFL53013.1"/>
    <property type="molecule type" value="Genomic_DNA"/>
</dbReference>
<accession>I3XAV7</accession>
<reference evidence="1 2" key="1">
    <citation type="journal article" date="2012" name="J. Bacteriol.">
        <title>Complete genome sequence of the broad-host-range strain Sinorhizobium fredii USDA257.</title>
        <authorList>
            <person name="Schuldes J."/>
            <person name="Rodriguez Orbegoso M."/>
            <person name="Schmeisser C."/>
            <person name="Krishnan H.B."/>
            <person name="Daniel R."/>
            <person name="Streit W.R."/>
        </authorList>
    </citation>
    <scope>NUCLEOTIDE SEQUENCE [LARGE SCALE GENOMIC DNA]</scope>
    <source>
        <strain evidence="1 2">USDA 257</strain>
    </source>
</reference>
<gene>
    <name evidence="1" type="ORF">USDA257_c44750</name>
</gene>
<organism evidence="1 2">
    <name type="scientific">Sinorhizobium fredii (strain USDA 257)</name>
    <dbReference type="NCBI Taxonomy" id="1185652"/>
    <lineage>
        <taxon>Bacteria</taxon>
        <taxon>Pseudomonadati</taxon>
        <taxon>Pseudomonadota</taxon>
        <taxon>Alphaproteobacteria</taxon>
        <taxon>Hyphomicrobiales</taxon>
        <taxon>Rhizobiaceae</taxon>
        <taxon>Sinorhizobium/Ensifer group</taxon>
        <taxon>Sinorhizobium</taxon>
    </lineage>
</organism>
<evidence type="ECO:0000313" key="1">
    <source>
        <dbReference type="EMBL" id="AFL53013.1"/>
    </source>
</evidence>
<evidence type="ECO:0000313" key="2">
    <source>
        <dbReference type="Proteomes" id="UP000006180"/>
    </source>
</evidence>
<sequence>MQVFLASARQLVTLAHLSAIRNCPSLDLRRCDEAHAKRGLL</sequence>